<dbReference type="AlphaFoldDB" id="A0A4Y2BVM7"/>
<evidence type="ECO:0000313" key="3">
    <source>
        <dbReference type="Proteomes" id="UP000499080"/>
    </source>
</evidence>
<evidence type="ECO:0000256" key="1">
    <source>
        <dbReference type="SAM" id="MobiDB-lite"/>
    </source>
</evidence>
<dbReference type="EMBL" id="BGPR01000113">
    <property type="protein sequence ID" value="GBL95627.1"/>
    <property type="molecule type" value="Genomic_DNA"/>
</dbReference>
<comment type="caution">
    <text evidence="2">The sequence shown here is derived from an EMBL/GenBank/DDBJ whole genome shotgun (WGS) entry which is preliminary data.</text>
</comment>
<organism evidence="2 3">
    <name type="scientific">Araneus ventricosus</name>
    <name type="common">Orbweaver spider</name>
    <name type="synonym">Epeira ventricosa</name>
    <dbReference type="NCBI Taxonomy" id="182803"/>
    <lineage>
        <taxon>Eukaryota</taxon>
        <taxon>Metazoa</taxon>
        <taxon>Ecdysozoa</taxon>
        <taxon>Arthropoda</taxon>
        <taxon>Chelicerata</taxon>
        <taxon>Arachnida</taxon>
        <taxon>Araneae</taxon>
        <taxon>Araneomorphae</taxon>
        <taxon>Entelegynae</taxon>
        <taxon>Araneoidea</taxon>
        <taxon>Araneidae</taxon>
        <taxon>Araneus</taxon>
    </lineage>
</organism>
<proteinExistence type="predicted"/>
<name>A0A4Y2BVM7_ARAVE</name>
<gene>
    <name evidence="2" type="ORF">AVEN_24830_1</name>
</gene>
<reference evidence="2 3" key="1">
    <citation type="journal article" date="2019" name="Sci. Rep.">
        <title>Orb-weaving spider Araneus ventricosus genome elucidates the spidroin gene catalogue.</title>
        <authorList>
            <person name="Kono N."/>
            <person name="Nakamura H."/>
            <person name="Ohtoshi R."/>
            <person name="Moran D.A.P."/>
            <person name="Shinohara A."/>
            <person name="Yoshida Y."/>
            <person name="Fujiwara M."/>
            <person name="Mori M."/>
            <person name="Tomita M."/>
            <person name="Arakawa K."/>
        </authorList>
    </citation>
    <scope>NUCLEOTIDE SEQUENCE [LARGE SCALE GENOMIC DNA]</scope>
</reference>
<accession>A0A4Y2BVM7</accession>
<feature type="region of interest" description="Disordered" evidence="1">
    <location>
        <begin position="22"/>
        <end position="42"/>
    </location>
</feature>
<protein>
    <submittedName>
        <fullName evidence="2">Uncharacterized protein</fullName>
    </submittedName>
</protein>
<sequence>MSSRNTSTGEIACQLEVTLVKGERSHGRSSRKSNIGGTGESRGERKLTQTIIALSVRNENSFSSEDTMVCDRYNVSDRAAVAITSAVLQDFDIISEVDTFHVVDKNKVRRERSLKRSEIQLHRNEKWHTARGDSIAIFFDGLKDKTLLQTKEGNKFYRKEIVEEHLSFVKEPGSEYFDHITPISGSALCISTNIINCWMKKKDNAKNITAVGCYGTIVNTGHKSDIIVLLEEEF</sequence>
<keyword evidence="3" id="KW-1185">Reference proteome</keyword>
<dbReference type="Proteomes" id="UP000499080">
    <property type="component" value="Unassembled WGS sequence"/>
</dbReference>
<evidence type="ECO:0000313" key="2">
    <source>
        <dbReference type="EMBL" id="GBL95627.1"/>
    </source>
</evidence>
<dbReference type="OrthoDB" id="6617942at2759"/>